<dbReference type="AlphaFoldDB" id="A0A7I8CZ77"/>
<evidence type="ECO:0000313" key="2">
    <source>
        <dbReference type="Proteomes" id="UP000593890"/>
    </source>
</evidence>
<keyword evidence="2" id="KW-1185">Reference proteome</keyword>
<organism evidence="1 2">
    <name type="scientific">Solibaculum mannosilyticum</name>
    <dbReference type="NCBI Taxonomy" id="2780922"/>
    <lineage>
        <taxon>Bacteria</taxon>
        <taxon>Bacillati</taxon>
        <taxon>Bacillota</taxon>
        <taxon>Clostridia</taxon>
        <taxon>Eubacteriales</taxon>
        <taxon>Oscillospiraceae</taxon>
        <taxon>Solibaculum</taxon>
    </lineage>
</organism>
<dbReference type="Proteomes" id="UP000593890">
    <property type="component" value="Chromosome"/>
</dbReference>
<sequence length="131" mass="14803">MTALSRQQFRIVEAKLHACFSQPNFPLNVSHPSGPCDLEQMIWRKVSLCVYQRFQNTSGQALFSVWFGQPRQTVEDACEKIPLGKSMFLQWRERIVLAAALYASQLGVFQPLSPIVSNPSCPHKNLPLKGD</sequence>
<reference evidence="2" key="1">
    <citation type="submission" date="2020-07" db="EMBL/GenBank/DDBJ databases">
        <title>Complete genome sequencing of Clostridia bacterium strain 12CBH8.</title>
        <authorList>
            <person name="Sakamoto M."/>
            <person name="Murakami T."/>
            <person name="Mori H."/>
        </authorList>
    </citation>
    <scope>NUCLEOTIDE SEQUENCE [LARGE SCALE GENOMIC DNA]</scope>
    <source>
        <strain evidence="2">12CBH8</strain>
    </source>
</reference>
<protein>
    <submittedName>
        <fullName evidence="1">Uncharacterized protein</fullName>
    </submittedName>
</protein>
<dbReference type="EMBL" id="AP023321">
    <property type="protein sequence ID" value="BCI59791.1"/>
    <property type="molecule type" value="Genomic_DNA"/>
</dbReference>
<accession>A0A7I8CZ77</accession>
<gene>
    <name evidence="1" type="ORF">C12CBH8_04300</name>
</gene>
<name>A0A7I8CZ77_9FIRM</name>
<dbReference type="KEGG" id="sman:C12CBH8_04300"/>
<dbReference type="RefSeq" id="WP_090265753.1">
    <property type="nucleotide sequence ID" value="NZ_AP023321.1"/>
</dbReference>
<proteinExistence type="predicted"/>
<evidence type="ECO:0000313" key="1">
    <source>
        <dbReference type="EMBL" id="BCI59791.1"/>
    </source>
</evidence>